<dbReference type="KEGG" id="ssck:SPSK_05704"/>
<accession>A0A0F2LUJ3</accession>
<proteinExistence type="predicted"/>
<evidence type="ECO:0000313" key="3">
    <source>
        <dbReference type="Proteomes" id="UP000033710"/>
    </source>
</evidence>
<sequence length="111" mass="13110">MHGKQVILGRDAGKWYQCKASSESQMGCMLSLLQWRRRRFCQRNGTRPERQRGEASDCRARDNTTEKERTRKDDAEVHSTQREIKSEKSRSKPIKERGNAKTRECVNKKRR</sequence>
<dbReference type="AlphaFoldDB" id="A0A0F2LUJ3"/>
<name>A0A0F2LUJ3_SPOSC</name>
<feature type="region of interest" description="Disordered" evidence="1">
    <location>
        <begin position="43"/>
        <end position="111"/>
    </location>
</feature>
<evidence type="ECO:0000313" key="2">
    <source>
        <dbReference type="EMBL" id="KJR81137.1"/>
    </source>
</evidence>
<dbReference type="GeneID" id="27667721"/>
<feature type="compositionally biased region" description="Basic and acidic residues" evidence="1">
    <location>
        <begin position="46"/>
        <end position="111"/>
    </location>
</feature>
<comment type="caution">
    <text evidence="2">The sequence shown here is derived from an EMBL/GenBank/DDBJ whole genome shotgun (WGS) entry which is preliminary data.</text>
</comment>
<reference evidence="2 3" key="1">
    <citation type="journal article" date="2014" name="BMC Genomics">
        <title>Comparative genomics of the major fungal agents of human and animal Sporotrichosis: Sporothrix schenckii and Sporothrix brasiliensis.</title>
        <authorList>
            <person name="Teixeira M.M."/>
            <person name="de Almeida L.G."/>
            <person name="Kubitschek-Barreira P."/>
            <person name="Alves F.L."/>
            <person name="Kioshima E.S."/>
            <person name="Abadio A.K."/>
            <person name="Fernandes L."/>
            <person name="Derengowski L.S."/>
            <person name="Ferreira K.S."/>
            <person name="Souza R.C."/>
            <person name="Ruiz J.C."/>
            <person name="de Andrade N.C."/>
            <person name="Paes H.C."/>
            <person name="Nicola A.M."/>
            <person name="Albuquerque P."/>
            <person name="Gerber A.L."/>
            <person name="Martins V.P."/>
            <person name="Peconick L.D."/>
            <person name="Neto A.V."/>
            <person name="Chaucanez C.B."/>
            <person name="Silva P.A."/>
            <person name="Cunha O.L."/>
            <person name="de Oliveira F.F."/>
            <person name="dos Santos T.C."/>
            <person name="Barros A.L."/>
            <person name="Soares M.A."/>
            <person name="de Oliveira L.M."/>
            <person name="Marini M.M."/>
            <person name="Villalobos-Duno H."/>
            <person name="Cunha M.M."/>
            <person name="de Hoog S."/>
            <person name="da Silveira J.F."/>
            <person name="Henrissat B."/>
            <person name="Nino-Vega G.A."/>
            <person name="Cisalpino P.S."/>
            <person name="Mora-Montes H.M."/>
            <person name="Almeida S.R."/>
            <person name="Stajich J.E."/>
            <person name="Lopes-Bezerra L.M."/>
            <person name="Vasconcelos A.T."/>
            <person name="Felipe M.S."/>
        </authorList>
    </citation>
    <scope>NUCLEOTIDE SEQUENCE [LARGE SCALE GENOMIC DNA]</scope>
    <source>
        <strain evidence="2 3">1099-18</strain>
    </source>
</reference>
<dbReference type="VEuPathDB" id="FungiDB:SPSK_05704"/>
<dbReference type="RefSeq" id="XP_016583813.1">
    <property type="nucleotide sequence ID" value="XM_016732444.1"/>
</dbReference>
<dbReference type="Proteomes" id="UP000033710">
    <property type="component" value="Unassembled WGS sequence"/>
</dbReference>
<evidence type="ECO:0000256" key="1">
    <source>
        <dbReference type="SAM" id="MobiDB-lite"/>
    </source>
</evidence>
<gene>
    <name evidence="2" type="ORF">SPSK_05704</name>
</gene>
<dbReference type="EMBL" id="AXCR01000012">
    <property type="protein sequence ID" value="KJR81137.1"/>
    <property type="molecule type" value="Genomic_DNA"/>
</dbReference>
<organism evidence="2 3">
    <name type="scientific">Sporothrix schenckii 1099-18</name>
    <dbReference type="NCBI Taxonomy" id="1397361"/>
    <lineage>
        <taxon>Eukaryota</taxon>
        <taxon>Fungi</taxon>
        <taxon>Dikarya</taxon>
        <taxon>Ascomycota</taxon>
        <taxon>Pezizomycotina</taxon>
        <taxon>Sordariomycetes</taxon>
        <taxon>Sordariomycetidae</taxon>
        <taxon>Ophiostomatales</taxon>
        <taxon>Ophiostomataceae</taxon>
        <taxon>Sporothrix</taxon>
    </lineage>
</organism>
<reference evidence="2 3" key="2">
    <citation type="journal article" date="2015" name="Eukaryot. Cell">
        <title>Asexual propagation of a virulent clone complex in a human and feline outbreak of sporotrichosis.</title>
        <authorList>
            <person name="Teixeira Mde M."/>
            <person name="Rodrigues A.M."/>
            <person name="Tsui C.K."/>
            <person name="de Almeida L.G."/>
            <person name="Van Diepeningen A.D."/>
            <person name="van den Ende B.G."/>
            <person name="Fernandes G.F."/>
            <person name="Kano R."/>
            <person name="Hamelin R.C."/>
            <person name="Lopes-Bezerra L.M."/>
            <person name="Vasconcelos A.T."/>
            <person name="de Hoog S."/>
            <person name="de Camargo Z.P."/>
            <person name="Felipe M.S."/>
        </authorList>
    </citation>
    <scope>NUCLEOTIDE SEQUENCE [LARGE SCALE GENOMIC DNA]</scope>
    <source>
        <strain evidence="2 3">1099-18</strain>
    </source>
</reference>
<protein>
    <submittedName>
        <fullName evidence="2">Uncharacterized protein</fullName>
    </submittedName>
</protein>